<dbReference type="AlphaFoldDB" id="A0A183MGB5"/>
<dbReference type="STRING" id="48269.A0A183MGB5"/>
<evidence type="ECO:0000313" key="1">
    <source>
        <dbReference type="EMBL" id="VDP17445.1"/>
    </source>
</evidence>
<evidence type="ECO:0000313" key="2">
    <source>
        <dbReference type="Proteomes" id="UP000277204"/>
    </source>
</evidence>
<dbReference type="Proteomes" id="UP000277204">
    <property type="component" value="Unassembled WGS sequence"/>
</dbReference>
<gene>
    <name evidence="1" type="ORF">SMRZ_LOCUS15090</name>
</gene>
<proteinExistence type="predicted"/>
<name>A0A183MGB5_9TREM</name>
<protein>
    <submittedName>
        <fullName evidence="1">Uncharacterized protein</fullName>
    </submittedName>
</protein>
<dbReference type="EMBL" id="UZAI01016873">
    <property type="protein sequence ID" value="VDP17445.1"/>
    <property type="molecule type" value="Genomic_DNA"/>
</dbReference>
<reference evidence="1 2" key="1">
    <citation type="submission" date="2018-11" db="EMBL/GenBank/DDBJ databases">
        <authorList>
            <consortium name="Pathogen Informatics"/>
        </authorList>
    </citation>
    <scope>NUCLEOTIDE SEQUENCE [LARGE SCALE GENOMIC DNA]</scope>
    <source>
        <strain evidence="1 2">Zambia</strain>
    </source>
</reference>
<keyword evidence="2" id="KW-1185">Reference proteome</keyword>
<organism evidence="1 2">
    <name type="scientific">Schistosoma margrebowiei</name>
    <dbReference type="NCBI Taxonomy" id="48269"/>
    <lineage>
        <taxon>Eukaryota</taxon>
        <taxon>Metazoa</taxon>
        <taxon>Spiralia</taxon>
        <taxon>Lophotrochozoa</taxon>
        <taxon>Platyhelminthes</taxon>
        <taxon>Trematoda</taxon>
        <taxon>Digenea</taxon>
        <taxon>Strigeidida</taxon>
        <taxon>Schistosomatoidea</taxon>
        <taxon>Schistosomatidae</taxon>
        <taxon>Schistosoma</taxon>
    </lineage>
</organism>
<accession>A0A183MGB5</accession>
<sequence>MKHKPKKHWTTGETALRRLNIAFIPQTDNINQFKIALNNKFQALQDPLKQEKTTMKNNWKVFKEALIATC</sequence>